<dbReference type="InterPro" id="IPR001333">
    <property type="entry name" value="Peptidase_M32_Taq"/>
</dbReference>
<dbReference type="EMBL" id="JXLB01000001">
    <property type="protein sequence ID" value="OJG83890.1"/>
    <property type="molecule type" value="Genomic_DNA"/>
</dbReference>
<dbReference type="Gene3D" id="1.10.1370.30">
    <property type="match status" value="1"/>
</dbReference>
<dbReference type="PROSITE" id="PS52034">
    <property type="entry name" value="PEPTIDASE_M32"/>
    <property type="match status" value="1"/>
</dbReference>
<dbReference type="GO" id="GO:0004181">
    <property type="term" value="F:metallocarboxypeptidase activity"/>
    <property type="evidence" value="ECO:0007669"/>
    <property type="project" value="InterPro"/>
</dbReference>
<keyword evidence="2" id="KW-1185">Reference proteome</keyword>
<reference evidence="1 2" key="1">
    <citation type="submission" date="2014-12" db="EMBL/GenBank/DDBJ databases">
        <title>Draft genome sequences of 29 type strains of Enterococci.</title>
        <authorList>
            <person name="Zhong Z."/>
            <person name="Sun Z."/>
            <person name="Liu W."/>
            <person name="Zhang W."/>
            <person name="Zhang H."/>
        </authorList>
    </citation>
    <scope>NUCLEOTIDE SEQUENCE [LARGE SCALE GENOMIC DNA]</scope>
    <source>
        <strain evidence="1 2">DSM 15687</strain>
    </source>
</reference>
<dbReference type="Proteomes" id="UP000182152">
    <property type="component" value="Unassembled WGS sequence"/>
</dbReference>
<dbReference type="PANTHER" id="PTHR34217:SF1">
    <property type="entry name" value="CARBOXYPEPTIDASE 1"/>
    <property type="match status" value="1"/>
</dbReference>
<name>A0A1L8WSA4_9ENTE</name>
<proteinExistence type="predicted"/>
<sequence length="81" mass="9573">MLLNQYEPGMTVEILDRVFQQLKEGIFTIRKTLKEKGHETDPTFLFRKMTKAQQKRFVTSVIKQLGYDFSRGRLDDTIHPL</sequence>
<comment type="caution">
    <text evidence="1">The sequence shown here is derived from an EMBL/GenBank/DDBJ whole genome shotgun (WGS) entry which is preliminary data.</text>
</comment>
<gene>
    <name evidence="1" type="ORF">RV14_GL000067</name>
</gene>
<dbReference type="AlphaFoldDB" id="A0A1L8WSA4"/>
<organism evidence="1 2">
    <name type="scientific">Enterococcus ratti</name>
    <dbReference type="NCBI Taxonomy" id="150033"/>
    <lineage>
        <taxon>Bacteria</taxon>
        <taxon>Bacillati</taxon>
        <taxon>Bacillota</taxon>
        <taxon>Bacilli</taxon>
        <taxon>Lactobacillales</taxon>
        <taxon>Enterococcaceae</taxon>
        <taxon>Enterococcus</taxon>
    </lineage>
</organism>
<evidence type="ECO:0000313" key="1">
    <source>
        <dbReference type="EMBL" id="OJG83890.1"/>
    </source>
</evidence>
<dbReference type="GO" id="GO:0006508">
    <property type="term" value="P:proteolysis"/>
    <property type="evidence" value="ECO:0007669"/>
    <property type="project" value="InterPro"/>
</dbReference>
<dbReference type="PANTHER" id="PTHR34217">
    <property type="entry name" value="METAL-DEPENDENT CARBOXYPEPTIDASE"/>
    <property type="match status" value="1"/>
</dbReference>
<protein>
    <submittedName>
        <fullName evidence="1">Uncharacterized protein</fullName>
    </submittedName>
</protein>
<dbReference type="STRING" id="150033.RV14_GL000067"/>
<accession>A0A1L8WSA4</accession>
<dbReference type="Pfam" id="PF02074">
    <property type="entry name" value="Peptidase_M32"/>
    <property type="match status" value="1"/>
</dbReference>
<evidence type="ECO:0000313" key="2">
    <source>
        <dbReference type="Proteomes" id="UP000182152"/>
    </source>
</evidence>
<dbReference type="SUPFAM" id="SSF55486">
    <property type="entry name" value="Metalloproteases ('zincins'), catalytic domain"/>
    <property type="match status" value="1"/>
</dbReference>